<dbReference type="EMBL" id="GG745345">
    <property type="protein sequence ID" value="KNE64658.1"/>
    <property type="molecule type" value="Genomic_DNA"/>
</dbReference>
<sequence length="179" mass="18704">MSAPAMPHDAMHDGTPAPTPSAQILAMLGPAATETSSENTATVEAPELVSAIRGKLMQLDKALNTQRDRDLAAFQARLANVLRDAPTPDMRRALIDAVSKHAQALAGHGDALVAYLQARAVPAPTDLNVPRLHQAAVVELLQEMHRIGADAGAVLAALTASIGNDNRTPAPSTTTTTRN</sequence>
<reference evidence="3" key="2">
    <citation type="submission" date="2009-11" db="EMBL/GenBank/DDBJ databases">
        <title>The Genome Sequence of Allomyces macrogynus strain ATCC 38327.</title>
        <authorList>
            <consortium name="The Broad Institute Genome Sequencing Platform"/>
            <person name="Russ C."/>
            <person name="Cuomo C."/>
            <person name="Shea T."/>
            <person name="Young S.K."/>
            <person name="Zeng Q."/>
            <person name="Koehrsen M."/>
            <person name="Haas B."/>
            <person name="Borodovsky M."/>
            <person name="Guigo R."/>
            <person name="Alvarado L."/>
            <person name="Berlin A."/>
            <person name="Borenstein D."/>
            <person name="Chen Z."/>
            <person name="Engels R."/>
            <person name="Freedman E."/>
            <person name="Gellesch M."/>
            <person name="Goldberg J."/>
            <person name="Griggs A."/>
            <person name="Gujja S."/>
            <person name="Heiman D."/>
            <person name="Hepburn T."/>
            <person name="Howarth C."/>
            <person name="Jen D."/>
            <person name="Larson L."/>
            <person name="Lewis B."/>
            <person name="Mehta T."/>
            <person name="Park D."/>
            <person name="Pearson M."/>
            <person name="Roberts A."/>
            <person name="Saif S."/>
            <person name="Shenoy N."/>
            <person name="Sisk P."/>
            <person name="Stolte C."/>
            <person name="Sykes S."/>
            <person name="Walk T."/>
            <person name="White J."/>
            <person name="Yandava C."/>
            <person name="Burger G."/>
            <person name="Gray M.W."/>
            <person name="Holland P.W.H."/>
            <person name="King N."/>
            <person name="Lang F.B.F."/>
            <person name="Roger A.J."/>
            <person name="Ruiz-Trillo I."/>
            <person name="Lander E."/>
            <person name="Nusbaum C."/>
        </authorList>
    </citation>
    <scope>NUCLEOTIDE SEQUENCE [LARGE SCALE GENOMIC DNA]</scope>
    <source>
        <strain evidence="3">ATCC 38327</strain>
    </source>
</reference>
<keyword evidence="3" id="KW-1185">Reference proteome</keyword>
<evidence type="ECO:0000256" key="1">
    <source>
        <dbReference type="SAM" id="MobiDB-lite"/>
    </source>
</evidence>
<dbReference type="VEuPathDB" id="FungiDB:AMAG_10014"/>
<feature type="region of interest" description="Disordered" evidence="1">
    <location>
        <begin position="1"/>
        <end position="22"/>
    </location>
</feature>
<dbReference type="AlphaFoldDB" id="A0A0L0SQ28"/>
<proteinExistence type="predicted"/>
<evidence type="ECO:0000313" key="3">
    <source>
        <dbReference type="Proteomes" id="UP000054350"/>
    </source>
</evidence>
<organism evidence="2 3">
    <name type="scientific">Allomyces macrogynus (strain ATCC 38327)</name>
    <name type="common">Allomyces javanicus var. macrogynus</name>
    <dbReference type="NCBI Taxonomy" id="578462"/>
    <lineage>
        <taxon>Eukaryota</taxon>
        <taxon>Fungi</taxon>
        <taxon>Fungi incertae sedis</taxon>
        <taxon>Blastocladiomycota</taxon>
        <taxon>Blastocladiomycetes</taxon>
        <taxon>Blastocladiales</taxon>
        <taxon>Blastocladiaceae</taxon>
        <taxon>Allomyces</taxon>
    </lineage>
</organism>
<name>A0A0L0SQ28_ALLM3</name>
<accession>A0A0L0SQ28</accession>
<dbReference type="Proteomes" id="UP000054350">
    <property type="component" value="Unassembled WGS sequence"/>
</dbReference>
<evidence type="ECO:0000313" key="2">
    <source>
        <dbReference type="EMBL" id="KNE64658.1"/>
    </source>
</evidence>
<gene>
    <name evidence="2" type="ORF">AMAG_10014</name>
</gene>
<protein>
    <submittedName>
        <fullName evidence="2">Uncharacterized protein</fullName>
    </submittedName>
</protein>
<reference evidence="2 3" key="1">
    <citation type="submission" date="2009-11" db="EMBL/GenBank/DDBJ databases">
        <title>Annotation of Allomyces macrogynus ATCC 38327.</title>
        <authorList>
            <consortium name="The Broad Institute Genome Sequencing Platform"/>
            <person name="Russ C."/>
            <person name="Cuomo C."/>
            <person name="Burger G."/>
            <person name="Gray M.W."/>
            <person name="Holland P.W.H."/>
            <person name="King N."/>
            <person name="Lang F.B.F."/>
            <person name="Roger A.J."/>
            <person name="Ruiz-Trillo I."/>
            <person name="Young S.K."/>
            <person name="Zeng Q."/>
            <person name="Gargeya S."/>
            <person name="Fitzgerald M."/>
            <person name="Haas B."/>
            <person name="Abouelleil A."/>
            <person name="Alvarado L."/>
            <person name="Arachchi H.M."/>
            <person name="Berlin A."/>
            <person name="Chapman S.B."/>
            <person name="Gearin G."/>
            <person name="Goldberg J."/>
            <person name="Griggs A."/>
            <person name="Gujja S."/>
            <person name="Hansen M."/>
            <person name="Heiman D."/>
            <person name="Howarth C."/>
            <person name="Larimer J."/>
            <person name="Lui A."/>
            <person name="MacDonald P.J.P."/>
            <person name="McCowen C."/>
            <person name="Montmayeur A."/>
            <person name="Murphy C."/>
            <person name="Neiman D."/>
            <person name="Pearson M."/>
            <person name="Priest M."/>
            <person name="Roberts A."/>
            <person name="Saif S."/>
            <person name="Shea T."/>
            <person name="Sisk P."/>
            <person name="Stolte C."/>
            <person name="Sykes S."/>
            <person name="Wortman J."/>
            <person name="Nusbaum C."/>
            <person name="Birren B."/>
        </authorList>
    </citation>
    <scope>NUCLEOTIDE SEQUENCE [LARGE SCALE GENOMIC DNA]</scope>
    <source>
        <strain evidence="2 3">ATCC 38327</strain>
    </source>
</reference>